<name>A0A699RE31_TANCI</name>
<accession>A0A699RE31</accession>
<feature type="non-terminal residue" evidence="2">
    <location>
        <position position="122"/>
    </location>
</feature>
<feature type="compositionally biased region" description="Basic and acidic residues" evidence="1">
    <location>
        <begin position="68"/>
        <end position="79"/>
    </location>
</feature>
<feature type="region of interest" description="Disordered" evidence="1">
    <location>
        <begin position="32"/>
        <end position="88"/>
    </location>
</feature>
<reference evidence="2" key="1">
    <citation type="journal article" date="2019" name="Sci. Rep.">
        <title>Draft genome of Tanacetum cinerariifolium, the natural source of mosquito coil.</title>
        <authorList>
            <person name="Yamashiro T."/>
            <person name="Shiraishi A."/>
            <person name="Satake H."/>
            <person name="Nakayama K."/>
        </authorList>
    </citation>
    <scope>NUCLEOTIDE SEQUENCE</scope>
</reference>
<evidence type="ECO:0008006" key="3">
    <source>
        <dbReference type="Google" id="ProtNLM"/>
    </source>
</evidence>
<protein>
    <recommendedName>
        <fullName evidence="3">Reverse transcriptase domain-containing protein</fullName>
    </recommendedName>
</protein>
<evidence type="ECO:0000313" key="2">
    <source>
        <dbReference type="EMBL" id="GFC82262.1"/>
    </source>
</evidence>
<comment type="caution">
    <text evidence="2">The sequence shown here is derived from an EMBL/GenBank/DDBJ whole genome shotgun (WGS) entry which is preliminary data.</text>
</comment>
<proteinExistence type="predicted"/>
<sequence>MDATKETGVISPTDLPILEQLLVANAARNYKILNESDDDDTERPDKRQKSGDRHQPTSQQSSHRNHGHNNDRHGSDRETGVSSPTDLPILVLSSPRVPLRAITTQFALLVDVDTQESVIKPL</sequence>
<feature type="compositionally biased region" description="Basic and acidic residues" evidence="1">
    <location>
        <begin position="43"/>
        <end position="55"/>
    </location>
</feature>
<evidence type="ECO:0000256" key="1">
    <source>
        <dbReference type="SAM" id="MobiDB-lite"/>
    </source>
</evidence>
<gene>
    <name evidence="2" type="ORF">Tci_854232</name>
</gene>
<organism evidence="2">
    <name type="scientific">Tanacetum cinerariifolium</name>
    <name type="common">Dalmatian daisy</name>
    <name type="synonym">Chrysanthemum cinerariifolium</name>
    <dbReference type="NCBI Taxonomy" id="118510"/>
    <lineage>
        <taxon>Eukaryota</taxon>
        <taxon>Viridiplantae</taxon>
        <taxon>Streptophyta</taxon>
        <taxon>Embryophyta</taxon>
        <taxon>Tracheophyta</taxon>
        <taxon>Spermatophyta</taxon>
        <taxon>Magnoliopsida</taxon>
        <taxon>eudicotyledons</taxon>
        <taxon>Gunneridae</taxon>
        <taxon>Pentapetalae</taxon>
        <taxon>asterids</taxon>
        <taxon>campanulids</taxon>
        <taxon>Asterales</taxon>
        <taxon>Asteraceae</taxon>
        <taxon>Asteroideae</taxon>
        <taxon>Anthemideae</taxon>
        <taxon>Anthemidinae</taxon>
        <taxon>Tanacetum</taxon>
    </lineage>
</organism>
<dbReference type="AlphaFoldDB" id="A0A699RE31"/>
<dbReference type="EMBL" id="BKCJ011083562">
    <property type="protein sequence ID" value="GFC82262.1"/>
    <property type="molecule type" value="Genomic_DNA"/>
</dbReference>